<proteinExistence type="predicted"/>
<sequence length="144" mass="16536">MKKIPLLLLTILFFSCYTETHKNRPSDKAAAGIVAESLFFAMERSDYNGLSDLFDHKFLEITPAEKIPEMLAQMKQEMGSLQSFELVFSRTKVSEGSVQSGEYYLEYECEFEKRKGKWTITMAKSEDGIIRILGYTLNLAPEKR</sequence>
<evidence type="ECO:0000313" key="1">
    <source>
        <dbReference type="EMBL" id="NYA70304.1"/>
    </source>
</evidence>
<comment type="caution">
    <text evidence="1">The sequence shown here is derived from an EMBL/GenBank/DDBJ whole genome shotgun (WGS) entry which is preliminary data.</text>
</comment>
<evidence type="ECO:0008006" key="3">
    <source>
        <dbReference type="Google" id="ProtNLM"/>
    </source>
</evidence>
<gene>
    <name evidence="1" type="ORF">HZF10_05175</name>
</gene>
<name>A0A7Y8Y0G3_9FLAO</name>
<dbReference type="RefSeq" id="WP_176005119.1">
    <property type="nucleotide sequence ID" value="NZ_JABWMI010000006.1"/>
</dbReference>
<dbReference type="AlphaFoldDB" id="A0A7Y8Y0G3"/>
<dbReference type="EMBL" id="JACBJI010000002">
    <property type="protein sequence ID" value="NYA70304.1"/>
    <property type="molecule type" value="Genomic_DNA"/>
</dbReference>
<dbReference type="PROSITE" id="PS51257">
    <property type="entry name" value="PROKAR_LIPOPROTEIN"/>
    <property type="match status" value="1"/>
</dbReference>
<accession>A0A7Y8Y0G3</accession>
<protein>
    <recommendedName>
        <fullName evidence="3">DUF3887 domain-containing protein</fullName>
    </recommendedName>
</protein>
<evidence type="ECO:0000313" key="2">
    <source>
        <dbReference type="Proteomes" id="UP000535020"/>
    </source>
</evidence>
<organism evidence="1 2">
    <name type="scientific">Flavobacterium agri</name>
    <dbReference type="NCBI Taxonomy" id="2743471"/>
    <lineage>
        <taxon>Bacteria</taxon>
        <taxon>Pseudomonadati</taxon>
        <taxon>Bacteroidota</taxon>
        <taxon>Flavobacteriia</taxon>
        <taxon>Flavobacteriales</taxon>
        <taxon>Flavobacteriaceae</taxon>
        <taxon>Flavobacterium</taxon>
    </lineage>
</organism>
<reference evidence="1 2" key="1">
    <citation type="submission" date="2020-07" db="EMBL/GenBank/DDBJ databases">
        <authorList>
            <person name="Sun Q."/>
        </authorList>
    </citation>
    <scope>NUCLEOTIDE SEQUENCE [LARGE SCALE GENOMIC DNA]</scope>
    <source>
        <strain evidence="1 2">MAH-1</strain>
    </source>
</reference>
<keyword evidence="2" id="KW-1185">Reference proteome</keyword>
<dbReference type="Gene3D" id="3.10.450.590">
    <property type="match status" value="1"/>
</dbReference>
<dbReference type="Proteomes" id="UP000535020">
    <property type="component" value="Unassembled WGS sequence"/>
</dbReference>